<reference evidence="15" key="1">
    <citation type="submission" date="2025-08" db="UniProtKB">
        <authorList>
            <consortium name="RefSeq"/>
        </authorList>
    </citation>
    <scope>IDENTIFICATION</scope>
    <source>
        <tissue evidence="15">Young leaves</tissue>
    </source>
</reference>
<dbReference type="FunFam" id="3.80.10.10:FF:000415">
    <property type="entry name" value="Inactive LRR receptor-like serine/threonine-protein kinase BIR2"/>
    <property type="match status" value="1"/>
</dbReference>
<keyword evidence="8" id="KW-0067">ATP-binding</keyword>
<dbReference type="Pfam" id="PF08263">
    <property type="entry name" value="LRRNT_2"/>
    <property type="match status" value="1"/>
</dbReference>
<dbReference type="Proteomes" id="UP000504609">
    <property type="component" value="Unplaced"/>
</dbReference>
<evidence type="ECO:0000256" key="9">
    <source>
        <dbReference type="ARBA" id="ARBA00022989"/>
    </source>
</evidence>
<keyword evidence="5" id="KW-0732">Signal</keyword>
<dbReference type="InterPro" id="IPR046959">
    <property type="entry name" value="PRK1-6/SRF4-like"/>
</dbReference>
<keyword evidence="14" id="KW-1185">Reference proteome</keyword>
<evidence type="ECO:0000256" key="6">
    <source>
        <dbReference type="ARBA" id="ARBA00022737"/>
    </source>
</evidence>
<evidence type="ECO:0000256" key="1">
    <source>
        <dbReference type="ARBA" id="ARBA00004167"/>
    </source>
</evidence>
<evidence type="ECO:0000256" key="10">
    <source>
        <dbReference type="ARBA" id="ARBA00023136"/>
    </source>
</evidence>
<dbReference type="GeneID" id="111445255"/>
<dbReference type="PROSITE" id="PS50011">
    <property type="entry name" value="PROTEIN_KINASE_DOM"/>
    <property type="match status" value="1"/>
</dbReference>
<evidence type="ECO:0000256" key="2">
    <source>
        <dbReference type="ARBA" id="ARBA00022553"/>
    </source>
</evidence>
<feature type="transmembrane region" description="Helical" evidence="12">
    <location>
        <begin position="288"/>
        <end position="313"/>
    </location>
</feature>
<dbReference type="Pfam" id="PF00560">
    <property type="entry name" value="LRR_1"/>
    <property type="match status" value="3"/>
</dbReference>
<name>A0A6J1FMA7_CUCMO</name>
<dbReference type="RefSeq" id="XP_022939295.1">
    <property type="nucleotide sequence ID" value="XM_023083527.1"/>
</dbReference>
<dbReference type="Pfam" id="PF07714">
    <property type="entry name" value="PK_Tyr_Ser-Thr"/>
    <property type="match status" value="1"/>
</dbReference>
<dbReference type="SUPFAM" id="SSF56112">
    <property type="entry name" value="Protein kinase-like (PK-like)"/>
    <property type="match status" value="1"/>
</dbReference>
<dbReference type="AlphaFoldDB" id="A0A6J1FMA7"/>
<evidence type="ECO:0000313" key="15">
    <source>
        <dbReference type="RefSeq" id="XP_022939295.1"/>
    </source>
</evidence>
<keyword evidence="6" id="KW-0677">Repeat</keyword>
<sequence length="665" mass="74261">MDGTLIFKLLEFGKLSEGKKEKGNREDSCEEGGKAKRRRWFRLWEPQQSFRGALIFVYAMKISKFFFTWLSLDRLLFLLLLCASPSFCVVLEDDIRCLRGVKNALVDPLGRLSSWDFKNTSVGYLCNKFVGLSCWNDRENRILSLELRDMKLSGSISEDLQYCVSLQKMDLSGNSFSGAIPPHICKWLPYLVSIDLSNNQFTGPIPADLAGCSYLNSLILSDNGLSGTIPVELTSLGRLNKFSVANNHLTGTIPSFFDKFGKEDFDGNSDLCGGPVGSSCGGLSKKNLAIIIAAGVFGAAASLLLGFGLWWWYQSRMNMKKRRGYRDGISGDWADRLRAYKLVQVSLFQKPLVKVKLADLMAATNNFNSENIIVSSRTGTTYRAVLPDGSVLAIKRLNTCKLGEKLFRMEMNRLGLIRHPNLTPLLGFCVVEEEKLLVYKYMSNGTLSSLLHGNGEILDWPTRFRIGLGAARGLAWLHHGCQPPFMHQNICSSVILVDEDYDARIIDFGLARLMSSDSHDSSFVNGDLGELGYIAPEYPSTMVASLKGDVYGFGVVLLELVTGQKPLEVTKAEEGYKGNLVDWVNQLSISGRIKDVIDKDLCGKGNDEEILQFMKITMNCVVSRPKDRWSMYQVYQSMKTMAKDYSFPDPDVEFPLLFGKGDELM</sequence>
<protein>
    <submittedName>
        <fullName evidence="15">Inactive LRR receptor-like serine/threonine-protein kinase BIR2 isoform X1</fullName>
    </submittedName>
</protein>
<evidence type="ECO:0000256" key="12">
    <source>
        <dbReference type="SAM" id="Phobius"/>
    </source>
</evidence>
<keyword evidence="11" id="KW-0325">Glycoprotein</keyword>
<dbReference type="InterPro" id="IPR001611">
    <property type="entry name" value="Leu-rich_rpt"/>
</dbReference>
<dbReference type="GO" id="GO:0016020">
    <property type="term" value="C:membrane"/>
    <property type="evidence" value="ECO:0007669"/>
    <property type="project" value="UniProtKB-SubCell"/>
</dbReference>
<dbReference type="GO" id="GO:0005524">
    <property type="term" value="F:ATP binding"/>
    <property type="evidence" value="ECO:0007669"/>
    <property type="project" value="UniProtKB-KW"/>
</dbReference>
<dbReference type="Gene3D" id="3.30.200.20">
    <property type="entry name" value="Phosphorylase Kinase, domain 1"/>
    <property type="match status" value="1"/>
</dbReference>
<dbReference type="PANTHER" id="PTHR48007:SF86">
    <property type="entry name" value="(WILD MALAYSIAN BANANA) HYPOTHETICAL PROTEIN"/>
    <property type="match status" value="1"/>
</dbReference>
<dbReference type="InterPro" id="IPR013210">
    <property type="entry name" value="LRR_N_plant-typ"/>
</dbReference>
<dbReference type="KEGG" id="cmos:111445255"/>
<evidence type="ECO:0000256" key="7">
    <source>
        <dbReference type="ARBA" id="ARBA00022741"/>
    </source>
</evidence>
<dbReference type="GO" id="GO:0004672">
    <property type="term" value="F:protein kinase activity"/>
    <property type="evidence" value="ECO:0007669"/>
    <property type="project" value="InterPro"/>
</dbReference>
<dbReference type="Gene3D" id="3.80.10.10">
    <property type="entry name" value="Ribonuclease Inhibitor"/>
    <property type="match status" value="1"/>
</dbReference>
<gene>
    <name evidence="15" type="primary">LOC111445255</name>
</gene>
<keyword evidence="7" id="KW-0547">Nucleotide-binding</keyword>
<keyword evidence="2" id="KW-0597">Phosphoprotein</keyword>
<evidence type="ECO:0000259" key="13">
    <source>
        <dbReference type="PROSITE" id="PS50011"/>
    </source>
</evidence>
<dbReference type="FunFam" id="3.30.200.20:FF:000428">
    <property type="entry name" value="Inactive LRR receptor-like serine/threonine-protein kinase BIR2"/>
    <property type="match status" value="1"/>
</dbReference>
<keyword evidence="3" id="KW-0433">Leucine-rich repeat</keyword>
<evidence type="ECO:0000256" key="3">
    <source>
        <dbReference type="ARBA" id="ARBA00022614"/>
    </source>
</evidence>
<dbReference type="InterPro" id="IPR000719">
    <property type="entry name" value="Prot_kinase_dom"/>
</dbReference>
<evidence type="ECO:0000256" key="11">
    <source>
        <dbReference type="ARBA" id="ARBA00023180"/>
    </source>
</evidence>
<dbReference type="InterPro" id="IPR011009">
    <property type="entry name" value="Kinase-like_dom_sf"/>
</dbReference>
<feature type="domain" description="Protein kinase" evidence="13">
    <location>
        <begin position="367"/>
        <end position="641"/>
    </location>
</feature>
<dbReference type="InterPro" id="IPR001245">
    <property type="entry name" value="Ser-Thr/Tyr_kinase_cat_dom"/>
</dbReference>
<evidence type="ECO:0000256" key="5">
    <source>
        <dbReference type="ARBA" id="ARBA00022729"/>
    </source>
</evidence>
<organism evidence="14 15">
    <name type="scientific">Cucurbita moschata</name>
    <name type="common">Winter crookneck squash</name>
    <name type="synonym">Cucurbita pepo var. moschata</name>
    <dbReference type="NCBI Taxonomy" id="3662"/>
    <lineage>
        <taxon>Eukaryota</taxon>
        <taxon>Viridiplantae</taxon>
        <taxon>Streptophyta</taxon>
        <taxon>Embryophyta</taxon>
        <taxon>Tracheophyta</taxon>
        <taxon>Spermatophyta</taxon>
        <taxon>Magnoliopsida</taxon>
        <taxon>eudicotyledons</taxon>
        <taxon>Gunneridae</taxon>
        <taxon>Pentapetalae</taxon>
        <taxon>rosids</taxon>
        <taxon>fabids</taxon>
        <taxon>Cucurbitales</taxon>
        <taxon>Cucurbitaceae</taxon>
        <taxon>Cucurbiteae</taxon>
        <taxon>Cucurbita</taxon>
    </lineage>
</organism>
<comment type="subcellular location">
    <subcellularLocation>
        <location evidence="1">Membrane</location>
        <topology evidence="1">Single-pass membrane protein</topology>
    </subcellularLocation>
</comment>
<dbReference type="Gene3D" id="1.10.510.10">
    <property type="entry name" value="Transferase(Phosphotransferase) domain 1"/>
    <property type="match status" value="1"/>
</dbReference>
<evidence type="ECO:0000256" key="4">
    <source>
        <dbReference type="ARBA" id="ARBA00022692"/>
    </source>
</evidence>
<keyword evidence="9 12" id="KW-1133">Transmembrane helix</keyword>
<keyword evidence="10 12" id="KW-0472">Membrane</keyword>
<accession>A0A6J1FMA7</accession>
<dbReference type="SUPFAM" id="SSF52058">
    <property type="entry name" value="L domain-like"/>
    <property type="match status" value="1"/>
</dbReference>
<dbReference type="FunFam" id="1.10.510.10:FF:000609">
    <property type="entry name" value="Inactive LRR receptor-like serine/threonine-protein kinase BIR2"/>
    <property type="match status" value="1"/>
</dbReference>
<evidence type="ECO:0000313" key="14">
    <source>
        <dbReference type="Proteomes" id="UP000504609"/>
    </source>
</evidence>
<evidence type="ECO:0000256" key="8">
    <source>
        <dbReference type="ARBA" id="ARBA00022840"/>
    </source>
</evidence>
<proteinExistence type="predicted"/>
<keyword evidence="4 12" id="KW-0812">Transmembrane</keyword>
<dbReference type="InterPro" id="IPR032675">
    <property type="entry name" value="LRR_dom_sf"/>
</dbReference>
<dbReference type="PANTHER" id="PTHR48007">
    <property type="entry name" value="LEUCINE-RICH REPEAT RECEPTOR-LIKE PROTEIN KINASE PXC1"/>
    <property type="match status" value="1"/>
</dbReference>